<evidence type="ECO:0000256" key="1">
    <source>
        <dbReference type="ARBA" id="ARBA00004123"/>
    </source>
</evidence>
<gene>
    <name evidence="9" type="ORF">QBC35DRAFT_380927</name>
</gene>
<feature type="region of interest" description="Disordered" evidence="7">
    <location>
        <begin position="1"/>
        <end position="44"/>
    </location>
</feature>
<evidence type="ECO:0000259" key="8">
    <source>
        <dbReference type="PROSITE" id="PS50048"/>
    </source>
</evidence>
<dbReference type="GO" id="GO:0000981">
    <property type="term" value="F:DNA-binding transcription factor activity, RNA polymerase II-specific"/>
    <property type="evidence" value="ECO:0007669"/>
    <property type="project" value="InterPro"/>
</dbReference>
<dbReference type="GO" id="GO:0005634">
    <property type="term" value="C:nucleus"/>
    <property type="evidence" value="ECO:0007669"/>
    <property type="project" value="UniProtKB-SubCell"/>
</dbReference>
<feature type="compositionally biased region" description="Polar residues" evidence="7">
    <location>
        <begin position="690"/>
        <end position="734"/>
    </location>
</feature>
<comment type="subcellular location">
    <subcellularLocation>
        <location evidence="1">Nucleus</location>
    </subcellularLocation>
</comment>
<dbReference type="PANTHER" id="PTHR47338">
    <property type="entry name" value="ZN(II)2CYS6 TRANSCRIPTION FACTOR (EUROFUNG)-RELATED"/>
    <property type="match status" value="1"/>
</dbReference>
<comment type="caution">
    <text evidence="9">The sequence shown here is derived from an EMBL/GenBank/DDBJ whole genome shotgun (WGS) entry which is preliminary data.</text>
</comment>
<keyword evidence="2" id="KW-0479">Metal-binding</keyword>
<dbReference type="CDD" id="cd00067">
    <property type="entry name" value="GAL4"/>
    <property type="match status" value="1"/>
</dbReference>
<dbReference type="PROSITE" id="PS50048">
    <property type="entry name" value="ZN2_CY6_FUNGAL_2"/>
    <property type="match status" value="1"/>
</dbReference>
<evidence type="ECO:0000256" key="2">
    <source>
        <dbReference type="ARBA" id="ARBA00022723"/>
    </source>
</evidence>
<reference evidence="9" key="1">
    <citation type="journal article" date="2023" name="Mol. Phylogenet. Evol.">
        <title>Genome-scale phylogeny and comparative genomics of the fungal order Sordariales.</title>
        <authorList>
            <person name="Hensen N."/>
            <person name="Bonometti L."/>
            <person name="Westerberg I."/>
            <person name="Brannstrom I.O."/>
            <person name="Guillou S."/>
            <person name="Cros-Aarteil S."/>
            <person name="Calhoun S."/>
            <person name="Haridas S."/>
            <person name="Kuo A."/>
            <person name="Mondo S."/>
            <person name="Pangilinan J."/>
            <person name="Riley R."/>
            <person name="LaButti K."/>
            <person name="Andreopoulos B."/>
            <person name="Lipzen A."/>
            <person name="Chen C."/>
            <person name="Yan M."/>
            <person name="Daum C."/>
            <person name="Ng V."/>
            <person name="Clum A."/>
            <person name="Steindorff A."/>
            <person name="Ohm R.A."/>
            <person name="Martin F."/>
            <person name="Silar P."/>
            <person name="Natvig D.O."/>
            <person name="Lalanne C."/>
            <person name="Gautier V."/>
            <person name="Ament-Velasquez S.L."/>
            <person name="Kruys A."/>
            <person name="Hutchinson M.I."/>
            <person name="Powell A.J."/>
            <person name="Barry K."/>
            <person name="Miller A.N."/>
            <person name="Grigoriev I.V."/>
            <person name="Debuchy R."/>
            <person name="Gladieux P."/>
            <person name="Hiltunen Thoren M."/>
            <person name="Johannesson H."/>
        </authorList>
    </citation>
    <scope>NUCLEOTIDE SEQUENCE</scope>
    <source>
        <strain evidence="9">PSN309</strain>
    </source>
</reference>
<dbReference type="Gene3D" id="4.10.240.10">
    <property type="entry name" value="Zn(2)-C6 fungal-type DNA-binding domain"/>
    <property type="match status" value="1"/>
</dbReference>
<evidence type="ECO:0000313" key="9">
    <source>
        <dbReference type="EMBL" id="KAK4189216.1"/>
    </source>
</evidence>
<dbReference type="PANTHER" id="PTHR47338:SF5">
    <property type="entry name" value="ZN(II)2CYS6 TRANSCRIPTION FACTOR (EUROFUNG)"/>
    <property type="match status" value="1"/>
</dbReference>
<dbReference type="Proteomes" id="UP001302126">
    <property type="component" value="Unassembled WGS sequence"/>
</dbReference>
<dbReference type="EMBL" id="MU864378">
    <property type="protein sequence ID" value="KAK4189216.1"/>
    <property type="molecule type" value="Genomic_DNA"/>
</dbReference>
<dbReference type="Pfam" id="PF04082">
    <property type="entry name" value="Fungal_trans"/>
    <property type="match status" value="1"/>
</dbReference>
<name>A0AAN7AHW0_9PEZI</name>
<dbReference type="InterPro" id="IPR007219">
    <property type="entry name" value="XnlR_reg_dom"/>
</dbReference>
<keyword evidence="3" id="KW-0805">Transcription regulation</keyword>
<protein>
    <recommendedName>
        <fullName evidence="8">Zn(2)-C6 fungal-type domain-containing protein</fullName>
    </recommendedName>
</protein>
<evidence type="ECO:0000256" key="6">
    <source>
        <dbReference type="SAM" id="Coils"/>
    </source>
</evidence>
<dbReference type="SUPFAM" id="SSF57701">
    <property type="entry name" value="Zn2/Cys6 DNA-binding domain"/>
    <property type="match status" value="1"/>
</dbReference>
<feature type="region of interest" description="Disordered" evidence="7">
    <location>
        <begin position="631"/>
        <end position="766"/>
    </location>
</feature>
<evidence type="ECO:0000256" key="4">
    <source>
        <dbReference type="ARBA" id="ARBA00023163"/>
    </source>
</evidence>
<accession>A0AAN7AHW0</accession>
<feature type="region of interest" description="Disordered" evidence="7">
    <location>
        <begin position="386"/>
        <end position="410"/>
    </location>
</feature>
<reference evidence="9" key="2">
    <citation type="submission" date="2023-05" db="EMBL/GenBank/DDBJ databases">
        <authorList>
            <consortium name="Lawrence Berkeley National Laboratory"/>
            <person name="Steindorff A."/>
            <person name="Hensen N."/>
            <person name="Bonometti L."/>
            <person name="Westerberg I."/>
            <person name="Brannstrom I.O."/>
            <person name="Guillou S."/>
            <person name="Cros-Aarteil S."/>
            <person name="Calhoun S."/>
            <person name="Haridas S."/>
            <person name="Kuo A."/>
            <person name="Mondo S."/>
            <person name="Pangilinan J."/>
            <person name="Riley R."/>
            <person name="Labutti K."/>
            <person name="Andreopoulos B."/>
            <person name="Lipzen A."/>
            <person name="Chen C."/>
            <person name="Yanf M."/>
            <person name="Daum C."/>
            <person name="Ng V."/>
            <person name="Clum A."/>
            <person name="Ohm R."/>
            <person name="Martin F."/>
            <person name="Silar P."/>
            <person name="Natvig D."/>
            <person name="Lalanne C."/>
            <person name="Gautier V."/>
            <person name="Ament-Velasquez S.L."/>
            <person name="Kruys A."/>
            <person name="Hutchinson M.I."/>
            <person name="Powell A.J."/>
            <person name="Barry K."/>
            <person name="Miller A.N."/>
            <person name="Grigoriev I.V."/>
            <person name="Debuchy R."/>
            <person name="Gladieux P."/>
            <person name="Thoren M.H."/>
            <person name="Johannesson H."/>
        </authorList>
    </citation>
    <scope>NUCLEOTIDE SEQUENCE</scope>
    <source>
        <strain evidence="9">PSN309</strain>
    </source>
</reference>
<dbReference type="GO" id="GO:0003677">
    <property type="term" value="F:DNA binding"/>
    <property type="evidence" value="ECO:0007669"/>
    <property type="project" value="InterPro"/>
</dbReference>
<dbReference type="GO" id="GO:0008270">
    <property type="term" value="F:zinc ion binding"/>
    <property type="evidence" value="ECO:0007669"/>
    <property type="project" value="InterPro"/>
</dbReference>
<evidence type="ECO:0000256" key="5">
    <source>
        <dbReference type="ARBA" id="ARBA00023242"/>
    </source>
</evidence>
<dbReference type="AlphaFoldDB" id="A0AAN7AHW0"/>
<keyword evidence="10" id="KW-1185">Reference proteome</keyword>
<organism evidence="9 10">
    <name type="scientific">Podospora australis</name>
    <dbReference type="NCBI Taxonomy" id="1536484"/>
    <lineage>
        <taxon>Eukaryota</taxon>
        <taxon>Fungi</taxon>
        <taxon>Dikarya</taxon>
        <taxon>Ascomycota</taxon>
        <taxon>Pezizomycotina</taxon>
        <taxon>Sordariomycetes</taxon>
        <taxon>Sordariomycetidae</taxon>
        <taxon>Sordariales</taxon>
        <taxon>Podosporaceae</taxon>
        <taxon>Podospora</taxon>
    </lineage>
</organism>
<feature type="compositionally biased region" description="Low complexity" evidence="7">
    <location>
        <begin position="32"/>
        <end position="42"/>
    </location>
</feature>
<dbReference type="InterPro" id="IPR001138">
    <property type="entry name" value="Zn2Cys6_DnaBD"/>
</dbReference>
<feature type="coiled-coil region" evidence="6">
    <location>
        <begin position="56"/>
        <end position="90"/>
    </location>
</feature>
<dbReference type="InterPro" id="IPR050815">
    <property type="entry name" value="TF_fung"/>
</dbReference>
<evidence type="ECO:0000313" key="10">
    <source>
        <dbReference type="Proteomes" id="UP001302126"/>
    </source>
</evidence>
<feature type="compositionally biased region" description="Polar residues" evidence="7">
    <location>
        <begin position="654"/>
        <end position="671"/>
    </location>
</feature>
<feature type="domain" description="Zn(2)-C6 fungal-type" evidence="8">
    <location>
        <begin position="106"/>
        <end position="142"/>
    </location>
</feature>
<proteinExistence type="predicted"/>
<dbReference type="CDD" id="cd12148">
    <property type="entry name" value="fungal_TF_MHR"/>
    <property type="match status" value="1"/>
</dbReference>
<keyword evidence="5" id="KW-0539">Nucleus</keyword>
<keyword evidence="6" id="KW-0175">Coiled coil</keyword>
<keyword evidence="4" id="KW-0804">Transcription</keyword>
<dbReference type="InterPro" id="IPR036864">
    <property type="entry name" value="Zn2-C6_fun-type_DNA-bd_sf"/>
</dbReference>
<feature type="region of interest" description="Disordered" evidence="7">
    <location>
        <begin position="149"/>
        <end position="170"/>
    </location>
</feature>
<dbReference type="GO" id="GO:0006351">
    <property type="term" value="P:DNA-templated transcription"/>
    <property type="evidence" value="ECO:0007669"/>
    <property type="project" value="InterPro"/>
</dbReference>
<evidence type="ECO:0000256" key="3">
    <source>
        <dbReference type="ARBA" id="ARBA00023015"/>
    </source>
</evidence>
<evidence type="ECO:0000256" key="7">
    <source>
        <dbReference type="SAM" id="MobiDB-lite"/>
    </source>
</evidence>
<sequence length="855" mass="95377">MKDAAHLSPSTSVPARTSAPAPARIPGLTFASSQPRTSSSASGLHAQDDITATAIAAGTQLQLQQQQEQLRAAQRQIQEQQARLDHYQKYGALPEDPSIKRRAPLACRRCRRMRSKCHQIVKGQPPCQACIDSGLDAETCVFPVRGQPDRDREYRHPRTKGEKGKRDAKWHRRDILERPVNTTQSGVDEKSRDVWELLPPLDHLIMAINNFTAHYFQLGFIPKQAFPERLRHDQKSISPFFQLSILSIAARFTKPFVDRYGGPVQAAEVFMESATAMAVGEVYEEPNLERCQAFYLLSIAQQGSGIKHHSSLNMAIAMRMATLLQLHREETYALENPTAERVLQAESARRTLWMLHSQDNLHSGPRSPVLLSASDITALLPGDEVDFESSQQPTSRAALEDTQPAQENPRLVADPGRSLFAALIQAHDYWGAVSRRAMRNETSKRPWDPDSTYAQMATRLATWEDGLPDKYRWSTDNLRHYKEAGVDLGYLGVTMIPRLCNIVIRKAYLPEMLTHDETDPNLSEFWASMALELFRNVEDLFEQVYSQYSGREGNEGTGAQMAAFCVYTCGFLACYPYKYPSLCPESAVTPRAANMVEQVLNILDECKDVWPLASRWHSHLANFFDAKDVVEPGPEGSMADNPPFPPSYQHPVSPHQQRTVPFPPNTVTYSEKTGRSIHHPNRSHSPLLASPTQQPSFPREPQQQTPSSSFQAPVSPRQQHPPTSLRYQPAVSPQQPRPIPFSTYARSASAEEQRAQSVQPPAPRHQGLGLILEPFDPRRHAESTPTRGGIVTRSPAEHTFPAAGPTTARFPKQAHSSPLLPLNDGYENELIHFMTEGGHPTIQGFGAPLLVAAAA</sequence>